<comment type="caution">
    <text evidence="1">The sequence shown here is derived from an EMBL/GenBank/DDBJ whole genome shotgun (WGS) entry which is preliminary data.</text>
</comment>
<keyword evidence="2" id="KW-1185">Reference proteome</keyword>
<proteinExistence type="predicted"/>
<organism evidence="1 2">
    <name type="scientific">Candidatus Erwinia dacicola</name>
    <dbReference type="NCBI Taxonomy" id="252393"/>
    <lineage>
        <taxon>Bacteria</taxon>
        <taxon>Pseudomonadati</taxon>
        <taxon>Pseudomonadota</taxon>
        <taxon>Gammaproteobacteria</taxon>
        <taxon>Enterobacterales</taxon>
        <taxon>Erwiniaceae</taxon>
        <taxon>Erwinia</taxon>
    </lineage>
</organism>
<dbReference type="AlphaFoldDB" id="A0A328TJF6"/>
<accession>A0A328TJF6</accession>
<dbReference type="Proteomes" id="UP000244334">
    <property type="component" value="Unassembled WGS sequence"/>
</dbReference>
<sequence length="40" mass="4619">MRNIRIMTMLISAHLTCLAVKARREQALISSAAEKWHNRP</sequence>
<evidence type="ECO:0000313" key="1">
    <source>
        <dbReference type="EMBL" id="RAP70757.1"/>
    </source>
</evidence>
<reference evidence="1" key="1">
    <citation type="submission" date="2018-04" db="EMBL/GenBank/DDBJ databases">
        <title>Genomes of the Obligate Erwinia dacicola and Facultative Enterobacter sp. OLF Endosymbionts of the Olive Fruit fly, Bactrocera oleae.</title>
        <authorList>
            <person name="Estes A.M."/>
            <person name="Hearn D.J."/>
            <person name="Agarwal S."/>
            <person name="Pierson E.A."/>
            <person name="Dunning-Hotopp J.C."/>
        </authorList>
    </citation>
    <scope>NUCLEOTIDE SEQUENCE [LARGE SCALE GENOMIC DNA]</scope>
    <source>
        <strain evidence="1">Oroville</strain>
    </source>
</reference>
<gene>
    <name evidence="1" type="ORF">ACZ87_02435</name>
</gene>
<evidence type="ECO:0000313" key="2">
    <source>
        <dbReference type="Proteomes" id="UP000244334"/>
    </source>
</evidence>
<dbReference type="EMBL" id="LJAM02000269">
    <property type="protein sequence ID" value="RAP70757.1"/>
    <property type="molecule type" value="Genomic_DNA"/>
</dbReference>
<protein>
    <submittedName>
        <fullName evidence="1">Uncharacterized protein</fullName>
    </submittedName>
</protein>
<name>A0A328TJF6_9GAMM</name>